<dbReference type="SUPFAM" id="SSF46565">
    <property type="entry name" value="Chaperone J-domain"/>
    <property type="match status" value="1"/>
</dbReference>
<evidence type="ECO:0000256" key="1">
    <source>
        <dbReference type="SAM" id="MobiDB-lite"/>
    </source>
</evidence>
<dbReference type="PRINTS" id="PR00625">
    <property type="entry name" value="JDOMAIN"/>
</dbReference>
<keyword evidence="7" id="KW-1185">Reference proteome</keyword>
<evidence type="ECO:0000313" key="5">
    <source>
        <dbReference type="EMBL" id="CAL1168203.1"/>
    </source>
</evidence>
<dbReference type="InterPro" id="IPR001623">
    <property type="entry name" value="DnaJ_domain"/>
</dbReference>
<protein>
    <submittedName>
        <fullName evidence="6">J domain-containing protein</fullName>
    </submittedName>
</protein>
<accession>A0A9P1DRH3</accession>
<feature type="region of interest" description="Disordered" evidence="1">
    <location>
        <begin position="234"/>
        <end position="345"/>
    </location>
</feature>
<dbReference type="OrthoDB" id="442883at2759"/>
<dbReference type="Pfam" id="PF00226">
    <property type="entry name" value="DnaJ"/>
    <property type="match status" value="1"/>
</dbReference>
<proteinExistence type="predicted"/>
<evidence type="ECO:0000259" key="3">
    <source>
        <dbReference type="PROSITE" id="PS50076"/>
    </source>
</evidence>
<feature type="region of interest" description="Disordered" evidence="1">
    <location>
        <begin position="359"/>
        <end position="390"/>
    </location>
</feature>
<reference evidence="4" key="1">
    <citation type="submission" date="2022-10" db="EMBL/GenBank/DDBJ databases">
        <authorList>
            <person name="Chen Y."/>
            <person name="Dougan E. K."/>
            <person name="Chan C."/>
            <person name="Rhodes N."/>
            <person name="Thang M."/>
        </authorList>
    </citation>
    <scope>NUCLEOTIDE SEQUENCE</scope>
</reference>
<dbReference type="CDD" id="cd06257">
    <property type="entry name" value="DnaJ"/>
    <property type="match status" value="1"/>
</dbReference>
<evidence type="ECO:0000256" key="2">
    <source>
        <dbReference type="SAM" id="SignalP"/>
    </source>
</evidence>
<dbReference type="Proteomes" id="UP001152797">
    <property type="component" value="Unassembled WGS sequence"/>
</dbReference>
<dbReference type="InterPro" id="IPR018253">
    <property type="entry name" value="DnaJ_domain_CS"/>
</dbReference>
<feature type="compositionally biased region" description="Acidic residues" evidence="1">
    <location>
        <begin position="242"/>
        <end position="251"/>
    </location>
</feature>
<feature type="compositionally biased region" description="Pro residues" evidence="1">
    <location>
        <begin position="255"/>
        <end position="269"/>
    </location>
</feature>
<evidence type="ECO:0000313" key="7">
    <source>
        <dbReference type="Proteomes" id="UP001152797"/>
    </source>
</evidence>
<dbReference type="PROSITE" id="PS50076">
    <property type="entry name" value="DNAJ_2"/>
    <property type="match status" value="1"/>
</dbReference>
<dbReference type="EMBL" id="CAMXCT020006502">
    <property type="protein sequence ID" value="CAL1168203.1"/>
    <property type="molecule type" value="Genomic_DNA"/>
</dbReference>
<dbReference type="Gene3D" id="1.10.287.110">
    <property type="entry name" value="DnaJ domain"/>
    <property type="match status" value="1"/>
</dbReference>
<dbReference type="EMBL" id="CAMXCT010006502">
    <property type="protein sequence ID" value="CAI4014828.1"/>
    <property type="molecule type" value="Genomic_DNA"/>
</dbReference>
<name>A0A9P1DRH3_9DINO</name>
<organism evidence="4">
    <name type="scientific">Cladocopium goreaui</name>
    <dbReference type="NCBI Taxonomy" id="2562237"/>
    <lineage>
        <taxon>Eukaryota</taxon>
        <taxon>Sar</taxon>
        <taxon>Alveolata</taxon>
        <taxon>Dinophyceae</taxon>
        <taxon>Suessiales</taxon>
        <taxon>Symbiodiniaceae</taxon>
        <taxon>Cladocopium</taxon>
    </lineage>
</organism>
<dbReference type="PROSITE" id="PS00636">
    <property type="entry name" value="DNAJ_1"/>
    <property type="match status" value="1"/>
</dbReference>
<keyword evidence="2" id="KW-0732">Signal</keyword>
<dbReference type="PANTHER" id="PTHR24074">
    <property type="entry name" value="CO-CHAPERONE PROTEIN DJLA"/>
    <property type="match status" value="1"/>
</dbReference>
<dbReference type="InterPro" id="IPR036869">
    <property type="entry name" value="J_dom_sf"/>
</dbReference>
<feature type="chain" id="PRO_5043271708" evidence="2">
    <location>
        <begin position="30"/>
        <end position="409"/>
    </location>
</feature>
<comment type="caution">
    <text evidence="4">The sequence shown here is derived from an EMBL/GenBank/DDBJ whole genome shotgun (WGS) entry which is preliminary data.</text>
</comment>
<feature type="compositionally biased region" description="Pro residues" evidence="1">
    <location>
        <begin position="279"/>
        <end position="335"/>
    </location>
</feature>
<feature type="domain" description="J" evidence="3">
    <location>
        <begin position="64"/>
        <end position="134"/>
    </location>
</feature>
<dbReference type="SMART" id="SM00271">
    <property type="entry name" value="DnaJ"/>
    <property type="match status" value="1"/>
</dbReference>
<reference evidence="5" key="2">
    <citation type="submission" date="2024-04" db="EMBL/GenBank/DDBJ databases">
        <authorList>
            <person name="Chen Y."/>
            <person name="Shah S."/>
            <person name="Dougan E. K."/>
            <person name="Thang M."/>
            <person name="Chan C."/>
        </authorList>
    </citation>
    <scope>NUCLEOTIDE SEQUENCE [LARGE SCALE GENOMIC DNA]</scope>
</reference>
<evidence type="ECO:0000313" key="4">
    <source>
        <dbReference type="EMBL" id="CAI4014828.1"/>
    </source>
</evidence>
<feature type="signal peptide" evidence="2">
    <location>
        <begin position="1"/>
        <end position="29"/>
    </location>
</feature>
<dbReference type="InterPro" id="IPR050817">
    <property type="entry name" value="DjlA_DnaK_co-chaperone"/>
</dbReference>
<dbReference type="AlphaFoldDB" id="A0A9P1DRH3"/>
<sequence length="409" mass="44925">MGQRTHGRSHGHGCFILSLAVLWLHPTFLVPSRSTPRVKCSRGSRVELQAAVEDSTVVEAPPVDFYELLGVDPDATTPDIKAAYRQAARRTHPDFFRTKPKEERDMAQERFTQVNKAFEVLTDPKKRQAYDLRGLAGLAEFEFNGERIIMPPPWRVRIGYTGHHFWTMREYFMGFMLETLPDVSYEAISDAYAKATSEAKGVGQAILVERCTEKRAKDVVDALQEYGFVCMAEEVPDHELREEEDEEEEEEKVVPSPPKASPPKVPKPSQPEARVAAPAPAPPATPAAPPPAPPVAPVPGPVAAPVPAPVAAPVPAPAPVPPPPPVPPPVPPAPTQPQVVPKLQPEPVLAEAQVAGQVKLSEEQNAEENEKPSEAKYPPFNWRWPPSARRPPCYLGSEAIFGKRSRGLR</sequence>
<dbReference type="EMBL" id="CAMXCT030006502">
    <property type="protein sequence ID" value="CAL4802140.1"/>
    <property type="molecule type" value="Genomic_DNA"/>
</dbReference>
<gene>
    <name evidence="4" type="ORF">C1SCF055_LOCUS39698</name>
</gene>
<evidence type="ECO:0000313" key="6">
    <source>
        <dbReference type="EMBL" id="CAL4802140.1"/>
    </source>
</evidence>